<evidence type="ECO:0000313" key="9">
    <source>
        <dbReference type="EMBL" id="MCY9278829.1"/>
    </source>
</evidence>
<sequence length="211" mass="22748">MSKGRLLIINMIGIIATLALVAVCGYYYYQNEHYVTTDEAKVSANMTKITAPASGKLSGWDVKEGDHISDGDRLGKISDGQQSVAVKAISDGALIKNTAVNHKIVNAGDVIGQTADMDSLYITAQIKETELRDIEKGDKVDITVDGDPDATFEGKVEEIGYVTNTVFSMLPEMKTSGDYTKVTEKVQVKISIQNPSSKVLPGMNAEVKISL</sequence>
<evidence type="ECO:0000256" key="4">
    <source>
        <dbReference type="ARBA" id="ARBA00022989"/>
    </source>
</evidence>
<dbReference type="InterPro" id="IPR011053">
    <property type="entry name" value="Single_hybrid_motif"/>
</dbReference>
<dbReference type="Gene3D" id="2.40.30.170">
    <property type="match status" value="1"/>
</dbReference>
<evidence type="ECO:0000256" key="5">
    <source>
        <dbReference type="ARBA" id="ARBA00023136"/>
    </source>
</evidence>
<comment type="subcellular location">
    <subcellularLocation>
        <location evidence="1">Membrane</location>
        <topology evidence="1">Single-pass membrane protein</topology>
    </subcellularLocation>
</comment>
<feature type="transmembrane region" description="Helical" evidence="6">
    <location>
        <begin position="7"/>
        <end position="29"/>
    </location>
</feature>
<gene>
    <name evidence="9" type="ORF">MOE73_01930</name>
</gene>
<evidence type="ECO:0000256" key="2">
    <source>
        <dbReference type="ARBA" id="ARBA00009477"/>
    </source>
</evidence>
<dbReference type="PANTHER" id="PTHR30386:SF26">
    <property type="entry name" value="TRANSPORT PROTEIN COMB"/>
    <property type="match status" value="1"/>
</dbReference>
<dbReference type="Proteomes" id="UP001066455">
    <property type="component" value="Unassembled WGS sequence"/>
</dbReference>
<dbReference type="GO" id="GO:0055085">
    <property type="term" value="P:transmembrane transport"/>
    <property type="evidence" value="ECO:0007669"/>
    <property type="project" value="InterPro"/>
</dbReference>
<evidence type="ECO:0000256" key="1">
    <source>
        <dbReference type="ARBA" id="ARBA00004167"/>
    </source>
</evidence>
<proteinExistence type="inferred from homology"/>
<accession>A0AA90E4N9</accession>
<keyword evidence="4 6" id="KW-1133">Transmembrane helix</keyword>
<dbReference type="InterPro" id="IPR058635">
    <property type="entry name" value="BSH_YhbJ"/>
</dbReference>
<evidence type="ECO:0000259" key="7">
    <source>
        <dbReference type="Pfam" id="PF25990"/>
    </source>
</evidence>
<evidence type="ECO:0000313" key="10">
    <source>
        <dbReference type="Proteomes" id="UP001066455"/>
    </source>
</evidence>
<organism evidence="9 10">
    <name type="scientific">Bacillus haynesii</name>
    <dbReference type="NCBI Taxonomy" id="1925021"/>
    <lineage>
        <taxon>Bacteria</taxon>
        <taxon>Bacillati</taxon>
        <taxon>Bacillota</taxon>
        <taxon>Bacilli</taxon>
        <taxon>Bacillales</taxon>
        <taxon>Bacillaceae</taxon>
        <taxon>Bacillus</taxon>
    </lineage>
</organism>
<evidence type="ECO:0000259" key="8">
    <source>
        <dbReference type="Pfam" id="PF25997"/>
    </source>
</evidence>
<feature type="domain" description="YknX-like beta-barrel" evidence="7">
    <location>
        <begin position="121"/>
        <end position="209"/>
    </location>
</feature>
<evidence type="ECO:0000256" key="6">
    <source>
        <dbReference type="SAM" id="Phobius"/>
    </source>
</evidence>
<dbReference type="Pfam" id="PF25997">
    <property type="entry name" value="BSH_YhbJ"/>
    <property type="match status" value="1"/>
</dbReference>
<reference evidence="9" key="1">
    <citation type="submission" date="2022-02" db="EMBL/GenBank/DDBJ databases">
        <title>Crop Bioprotection Bacillus Genome Sequencing.</title>
        <authorList>
            <person name="Dunlap C."/>
        </authorList>
    </citation>
    <scope>NUCLEOTIDE SEQUENCE</scope>
    <source>
        <strain evidence="9">T20C14</strain>
    </source>
</reference>
<comment type="caution">
    <text evidence="9">The sequence shown here is derived from an EMBL/GenBank/DDBJ whole genome shotgun (WGS) entry which is preliminary data.</text>
</comment>
<dbReference type="InterPro" id="IPR050739">
    <property type="entry name" value="MFP"/>
</dbReference>
<protein>
    <submittedName>
        <fullName evidence="9">Efflux RND transporter periplasmic adaptor subunit</fullName>
    </submittedName>
</protein>
<dbReference type="PANTHER" id="PTHR30386">
    <property type="entry name" value="MEMBRANE FUSION SUBUNIT OF EMRAB-TOLC MULTIDRUG EFFLUX PUMP"/>
    <property type="match status" value="1"/>
</dbReference>
<name>A0AA90E4N9_9BACI</name>
<dbReference type="InterPro" id="IPR058636">
    <property type="entry name" value="Beta-barrel_YknX"/>
</dbReference>
<dbReference type="SUPFAM" id="SSF51230">
    <property type="entry name" value="Single hybrid motif"/>
    <property type="match status" value="1"/>
</dbReference>
<dbReference type="Gene3D" id="2.40.50.100">
    <property type="match status" value="1"/>
</dbReference>
<dbReference type="Pfam" id="PF25990">
    <property type="entry name" value="Beta-barrel_YknX"/>
    <property type="match status" value="1"/>
</dbReference>
<keyword evidence="3 6" id="KW-0812">Transmembrane</keyword>
<feature type="domain" description="YhbJ barrel-sandwich hybrid" evidence="8">
    <location>
        <begin position="45"/>
        <end position="116"/>
    </location>
</feature>
<dbReference type="GO" id="GO:0016020">
    <property type="term" value="C:membrane"/>
    <property type="evidence" value="ECO:0007669"/>
    <property type="project" value="UniProtKB-SubCell"/>
</dbReference>
<dbReference type="EMBL" id="JALAXI010000002">
    <property type="protein sequence ID" value="MCY9278829.1"/>
    <property type="molecule type" value="Genomic_DNA"/>
</dbReference>
<comment type="similarity">
    <text evidence="2">Belongs to the membrane fusion protein (MFP) (TC 8.A.1) family.</text>
</comment>
<evidence type="ECO:0000256" key="3">
    <source>
        <dbReference type="ARBA" id="ARBA00022692"/>
    </source>
</evidence>
<dbReference type="AlphaFoldDB" id="A0AA90E4N9"/>
<dbReference type="RefSeq" id="WP_268304746.1">
    <property type="nucleotide sequence ID" value="NZ_JALAJI010000010.1"/>
</dbReference>
<keyword evidence="5 6" id="KW-0472">Membrane</keyword>